<reference evidence="1 2" key="1">
    <citation type="submission" date="2011-09" db="EMBL/GenBank/DDBJ databases">
        <title>Complete sequence of chromosome of Thioflavicoccus mobilis 8321.</title>
        <authorList>
            <consortium name="US DOE Joint Genome Institute"/>
            <person name="Lucas S."/>
            <person name="Han J."/>
            <person name="Lapidus A."/>
            <person name="Cheng J.-F."/>
            <person name="Goodwin L."/>
            <person name="Pitluck S."/>
            <person name="Peters L."/>
            <person name="Ovchinnikova G."/>
            <person name="Lu M."/>
            <person name="Detter J.C."/>
            <person name="Han C."/>
            <person name="Tapia R."/>
            <person name="Land M."/>
            <person name="Hauser L."/>
            <person name="Kyrpides N."/>
            <person name="Ivanova N."/>
            <person name="Pagani I."/>
            <person name="Vogl K."/>
            <person name="Liu Z."/>
            <person name="Imhoff J."/>
            <person name="Thiel V."/>
            <person name="Frigaard N.-U."/>
            <person name="Bryant D."/>
            <person name="Woyke T."/>
        </authorList>
    </citation>
    <scope>NUCLEOTIDE SEQUENCE [LARGE SCALE GENOMIC DNA]</scope>
    <source>
        <strain evidence="1 2">8321</strain>
    </source>
</reference>
<sequence length="65" mass="7177">MRRPGLSQKVYDEAISAWSCFTKSNHRHQMDYPGFLAEDLPIGSGVTAAVCKTQVKQCLCASGMR</sequence>
<name>L0H177_9GAMM</name>
<dbReference type="OrthoDB" id="9204559at2"/>
<protein>
    <submittedName>
        <fullName evidence="1">Uncharacterized protein</fullName>
    </submittedName>
</protein>
<accession>L0H177</accession>
<dbReference type="HOGENOM" id="CLU_2848463_0_0_6"/>
<dbReference type="AlphaFoldDB" id="L0H177"/>
<gene>
    <name evidence="1" type="ORF">Thimo_2667</name>
</gene>
<proteinExistence type="predicted"/>
<evidence type="ECO:0000313" key="2">
    <source>
        <dbReference type="Proteomes" id="UP000010816"/>
    </source>
</evidence>
<dbReference type="KEGG" id="tmb:Thimo_2667"/>
<dbReference type="EMBL" id="CP003051">
    <property type="protein sequence ID" value="AGA91385.1"/>
    <property type="molecule type" value="Genomic_DNA"/>
</dbReference>
<evidence type="ECO:0000313" key="1">
    <source>
        <dbReference type="EMBL" id="AGA91385.1"/>
    </source>
</evidence>
<dbReference type="RefSeq" id="WP_015281517.1">
    <property type="nucleotide sequence ID" value="NC_019940.1"/>
</dbReference>
<dbReference type="STRING" id="765912.Thimo_2667"/>
<organism evidence="1 2">
    <name type="scientific">Thioflavicoccus mobilis 8321</name>
    <dbReference type="NCBI Taxonomy" id="765912"/>
    <lineage>
        <taxon>Bacteria</taxon>
        <taxon>Pseudomonadati</taxon>
        <taxon>Pseudomonadota</taxon>
        <taxon>Gammaproteobacteria</taxon>
        <taxon>Chromatiales</taxon>
        <taxon>Chromatiaceae</taxon>
        <taxon>Thioflavicoccus</taxon>
    </lineage>
</organism>
<keyword evidence="2" id="KW-1185">Reference proteome</keyword>
<dbReference type="Proteomes" id="UP000010816">
    <property type="component" value="Chromosome"/>
</dbReference>